<dbReference type="RefSeq" id="XP_040765405.1">
    <property type="nucleotide sequence ID" value="XM_040905660.1"/>
</dbReference>
<dbReference type="SUPFAM" id="SSF53474">
    <property type="entry name" value="alpha/beta-Hydrolases"/>
    <property type="match status" value="1"/>
</dbReference>
<dbReference type="InterPro" id="IPR050466">
    <property type="entry name" value="Carboxylest/Gibb_receptor"/>
</dbReference>
<dbReference type="PANTHER" id="PTHR23024">
    <property type="entry name" value="ARYLACETAMIDE DEACETYLASE"/>
    <property type="match status" value="1"/>
</dbReference>
<dbReference type="Pfam" id="PF07859">
    <property type="entry name" value="Abhydrolase_3"/>
    <property type="match status" value="1"/>
</dbReference>
<dbReference type="STRING" id="1314785.A0A165ESE3"/>
<accession>A0A165ESE3</accession>
<dbReference type="OrthoDB" id="433474at2759"/>
<dbReference type="InterPro" id="IPR013094">
    <property type="entry name" value="AB_hydrolase_3"/>
</dbReference>
<dbReference type="AlphaFoldDB" id="A0A165ESE3"/>
<evidence type="ECO:0000313" key="2">
    <source>
        <dbReference type="EMBL" id="KZT07665.1"/>
    </source>
</evidence>
<dbReference type="GO" id="GO:0016787">
    <property type="term" value="F:hydrolase activity"/>
    <property type="evidence" value="ECO:0007669"/>
    <property type="project" value="UniProtKB-KW"/>
</dbReference>
<dbReference type="PANTHER" id="PTHR23024:SF624">
    <property type="entry name" value="ALPHA_BETA HYDROLASE FOLD-3 DOMAIN-CONTAINING PROTEIN"/>
    <property type="match status" value="1"/>
</dbReference>
<dbReference type="InParanoid" id="A0A165ESE3"/>
<proteinExistence type="predicted"/>
<reference evidence="2 3" key="1">
    <citation type="journal article" date="2016" name="Mol. Biol. Evol.">
        <title>Comparative Genomics of Early-Diverging Mushroom-Forming Fungi Provides Insights into the Origins of Lignocellulose Decay Capabilities.</title>
        <authorList>
            <person name="Nagy L.G."/>
            <person name="Riley R."/>
            <person name="Tritt A."/>
            <person name="Adam C."/>
            <person name="Daum C."/>
            <person name="Floudas D."/>
            <person name="Sun H."/>
            <person name="Yadav J.S."/>
            <person name="Pangilinan J."/>
            <person name="Larsson K.H."/>
            <person name="Matsuura K."/>
            <person name="Barry K."/>
            <person name="Labutti K."/>
            <person name="Kuo R."/>
            <person name="Ohm R.A."/>
            <person name="Bhattacharya S.S."/>
            <person name="Shirouzu T."/>
            <person name="Yoshinaga Y."/>
            <person name="Martin F.M."/>
            <person name="Grigoriev I.V."/>
            <person name="Hibbett D.S."/>
        </authorList>
    </citation>
    <scope>NUCLEOTIDE SEQUENCE [LARGE SCALE GENOMIC DNA]</scope>
    <source>
        <strain evidence="2 3">93-53</strain>
    </source>
</reference>
<evidence type="ECO:0000259" key="1">
    <source>
        <dbReference type="Pfam" id="PF07859"/>
    </source>
</evidence>
<dbReference type="Gene3D" id="3.40.50.1820">
    <property type="entry name" value="alpha/beta hydrolase"/>
    <property type="match status" value="1"/>
</dbReference>
<sequence>MPATEKRISSTPQTEAILDPGLPLLEANRAMIESIERTTHTYGATPAHQLDVYMPPLPNNIAASSASLIKPPILVFFYGGSFIHGSRSLPPLHLAYANVGAYFSSRGIVTVIPDYRLVPDAVYSEGSQDVHDALLWVHEHLCGQADTSRMFVLAHSAGGIHAATMLLTESMFTPPLSESIRGVMLLGVPFEIQNGKMAELWKVAQAYYGSTQKIAKNQPLGLLRGAEAQHIGLIPPLRVALAGSEPRAISSASRNFAELYTRKGGIVETVTLDGHDHLSPILALSSGSGEEWGEDLVTWIWSVTTGQQKDS</sequence>
<gene>
    <name evidence="2" type="ORF">LAESUDRAFT_677486</name>
</gene>
<name>A0A165ESE3_9APHY</name>
<dbReference type="InterPro" id="IPR029058">
    <property type="entry name" value="AB_hydrolase_fold"/>
</dbReference>
<evidence type="ECO:0000313" key="3">
    <source>
        <dbReference type="Proteomes" id="UP000076871"/>
    </source>
</evidence>
<protein>
    <submittedName>
        <fullName evidence="2">Alpha/beta-hydrolase</fullName>
    </submittedName>
</protein>
<keyword evidence="2" id="KW-0378">Hydrolase</keyword>
<dbReference type="EMBL" id="KV427618">
    <property type="protein sequence ID" value="KZT07665.1"/>
    <property type="molecule type" value="Genomic_DNA"/>
</dbReference>
<organism evidence="2 3">
    <name type="scientific">Laetiporus sulphureus 93-53</name>
    <dbReference type="NCBI Taxonomy" id="1314785"/>
    <lineage>
        <taxon>Eukaryota</taxon>
        <taxon>Fungi</taxon>
        <taxon>Dikarya</taxon>
        <taxon>Basidiomycota</taxon>
        <taxon>Agaricomycotina</taxon>
        <taxon>Agaricomycetes</taxon>
        <taxon>Polyporales</taxon>
        <taxon>Laetiporus</taxon>
    </lineage>
</organism>
<keyword evidence="3" id="KW-1185">Reference proteome</keyword>
<feature type="domain" description="Alpha/beta hydrolase fold-3" evidence="1">
    <location>
        <begin position="74"/>
        <end position="252"/>
    </location>
</feature>
<dbReference type="Proteomes" id="UP000076871">
    <property type="component" value="Unassembled WGS sequence"/>
</dbReference>
<dbReference type="GeneID" id="63822690"/>